<dbReference type="PRINTS" id="PR00869">
    <property type="entry name" value="DNAPOLX"/>
</dbReference>
<dbReference type="Pfam" id="PF14792">
    <property type="entry name" value="DNA_pol_B_palm"/>
    <property type="match status" value="1"/>
</dbReference>
<dbReference type="RefSeq" id="XP_005764311.1">
    <property type="nucleotide sequence ID" value="XM_005764254.1"/>
</dbReference>
<keyword evidence="5" id="KW-0239">DNA-directed DNA polymerase</keyword>
<feature type="region of interest" description="Disordered" evidence="6">
    <location>
        <begin position="110"/>
        <end position="148"/>
    </location>
</feature>
<dbReference type="PRINTS" id="PR00870">
    <property type="entry name" value="DNAPOLXBETA"/>
</dbReference>
<comment type="subcellular location">
    <subcellularLocation>
        <location evidence="5">Nucleus</location>
    </subcellularLocation>
</comment>
<dbReference type="GeneID" id="17271115"/>
<accession>A0A0D3IKU7</accession>
<dbReference type="PANTHER" id="PTHR11276:SF28">
    <property type="entry name" value="DNA POLYMERASE LAMBDA"/>
    <property type="match status" value="1"/>
</dbReference>
<dbReference type="InterPro" id="IPR037160">
    <property type="entry name" value="DNA_Pol_thumb_sf"/>
</dbReference>
<dbReference type="AlphaFoldDB" id="A0A0D3IKU7"/>
<proteinExistence type="inferred from homology"/>
<dbReference type="KEGG" id="ehx:EMIHUDRAFT_214242"/>
<dbReference type="HOGENOM" id="CLU_1024620_0_0_1"/>
<feature type="domain" description="DNA polymerase beta palm" evidence="8">
    <location>
        <begin position="23"/>
        <end position="129"/>
    </location>
</feature>
<dbReference type="PaxDb" id="2903-EOD11882"/>
<name>A0A0D3IKU7_EMIH1</name>
<keyword evidence="4" id="KW-0235">DNA replication</keyword>
<comment type="similarity">
    <text evidence="5">Belongs to the DNA polymerase type-X family.</text>
</comment>
<reference evidence="10" key="1">
    <citation type="journal article" date="2013" name="Nature">
        <title>Pan genome of the phytoplankton Emiliania underpins its global distribution.</title>
        <authorList>
            <person name="Read B.A."/>
            <person name="Kegel J."/>
            <person name="Klute M.J."/>
            <person name="Kuo A."/>
            <person name="Lefebvre S.C."/>
            <person name="Maumus F."/>
            <person name="Mayer C."/>
            <person name="Miller J."/>
            <person name="Monier A."/>
            <person name="Salamov A."/>
            <person name="Young J."/>
            <person name="Aguilar M."/>
            <person name="Claverie J.M."/>
            <person name="Frickenhaus S."/>
            <person name="Gonzalez K."/>
            <person name="Herman E.K."/>
            <person name="Lin Y.C."/>
            <person name="Napier J."/>
            <person name="Ogata H."/>
            <person name="Sarno A.F."/>
            <person name="Shmutz J."/>
            <person name="Schroeder D."/>
            <person name="de Vargas C."/>
            <person name="Verret F."/>
            <person name="von Dassow P."/>
            <person name="Valentin K."/>
            <person name="Van de Peer Y."/>
            <person name="Wheeler G."/>
            <person name="Dacks J.B."/>
            <person name="Delwiche C.F."/>
            <person name="Dyhrman S.T."/>
            <person name="Glockner G."/>
            <person name="John U."/>
            <person name="Richards T."/>
            <person name="Worden A.Z."/>
            <person name="Zhang X."/>
            <person name="Grigoriev I.V."/>
            <person name="Allen A.E."/>
            <person name="Bidle K."/>
            <person name="Borodovsky M."/>
            <person name="Bowler C."/>
            <person name="Brownlee C."/>
            <person name="Cock J.M."/>
            <person name="Elias M."/>
            <person name="Gladyshev V.N."/>
            <person name="Groth M."/>
            <person name="Guda C."/>
            <person name="Hadaegh A."/>
            <person name="Iglesias-Rodriguez M.D."/>
            <person name="Jenkins J."/>
            <person name="Jones B.M."/>
            <person name="Lawson T."/>
            <person name="Leese F."/>
            <person name="Lindquist E."/>
            <person name="Lobanov A."/>
            <person name="Lomsadze A."/>
            <person name="Malik S.B."/>
            <person name="Marsh M.E."/>
            <person name="Mackinder L."/>
            <person name="Mock T."/>
            <person name="Mueller-Roeber B."/>
            <person name="Pagarete A."/>
            <person name="Parker M."/>
            <person name="Probert I."/>
            <person name="Quesneville H."/>
            <person name="Raines C."/>
            <person name="Rensing S.A."/>
            <person name="Riano-Pachon D.M."/>
            <person name="Richier S."/>
            <person name="Rokitta S."/>
            <person name="Shiraiwa Y."/>
            <person name="Soanes D.M."/>
            <person name="van der Giezen M."/>
            <person name="Wahlund T.M."/>
            <person name="Williams B."/>
            <person name="Wilson W."/>
            <person name="Wolfe G."/>
            <person name="Wurch L.L."/>
        </authorList>
    </citation>
    <scope>NUCLEOTIDE SEQUENCE</scope>
</reference>
<evidence type="ECO:0000256" key="5">
    <source>
        <dbReference type="RuleBase" id="RU366014"/>
    </source>
</evidence>
<dbReference type="Gene3D" id="3.30.210.10">
    <property type="entry name" value="DNA polymerase, thumb domain"/>
    <property type="match status" value="1"/>
</dbReference>
<dbReference type="STRING" id="2903.R1EFW1"/>
<dbReference type="Gene3D" id="3.30.460.10">
    <property type="entry name" value="Beta Polymerase, domain 2"/>
    <property type="match status" value="1"/>
</dbReference>
<evidence type="ECO:0000313" key="10">
    <source>
        <dbReference type="Proteomes" id="UP000013827"/>
    </source>
</evidence>
<evidence type="ECO:0000313" key="9">
    <source>
        <dbReference type="EnsemblProtists" id="EOD11882"/>
    </source>
</evidence>
<keyword evidence="5" id="KW-0227">DNA damage</keyword>
<keyword evidence="2 5" id="KW-0808">Transferase</keyword>
<dbReference type="GO" id="GO:0003887">
    <property type="term" value="F:DNA-directed DNA polymerase activity"/>
    <property type="evidence" value="ECO:0007669"/>
    <property type="project" value="UniProtKB-UniRule"/>
</dbReference>
<evidence type="ECO:0000256" key="2">
    <source>
        <dbReference type="ARBA" id="ARBA00022679"/>
    </source>
</evidence>
<dbReference type="GO" id="GO:0046872">
    <property type="term" value="F:metal ion binding"/>
    <property type="evidence" value="ECO:0007669"/>
    <property type="project" value="UniProtKB-UniRule"/>
</dbReference>
<evidence type="ECO:0000259" key="8">
    <source>
        <dbReference type="Pfam" id="PF14792"/>
    </source>
</evidence>
<dbReference type="InterPro" id="IPR029398">
    <property type="entry name" value="PolB_thumb"/>
</dbReference>
<keyword evidence="3 5" id="KW-0548">Nucleotidyltransferase</keyword>
<dbReference type="Proteomes" id="UP000013827">
    <property type="component" value="Unassembled WGS sequence"/>
</dbReference>
<keyword evidence="5" id="KW-0234">DNA repair</keyword>
<dbReference type="GO" id="GO:0005634">
    <property type="term" value="C:nucleus"/>
    <property type="evidence" value="ECO:0007669"/>
    <property type="project" value="UniProtKB-SubCell"/>
</dbReference>
<dbReference type="RefSeq" id="XP_005777999.1">
    <property type="nucleotide sequence ID" value="XM_005777942.1"/>
</dbReference>
<dbReference type="GeneID" id="17258045"/>
<dbReference type="EC" id="2.7.7.7" evidence="5"/>
<evidence type="ECO:0000256" key="6">
    <source>
        <dbReference type="SAM" id="MobiDB-lite"/>
    </source>
</evidence>
<comment type="catalytic activity">
    <reaction evidence="5">
        <text>DNA(n) + a 2'-deoxyribonucleoside 5'-triphosphate = DNA(n+1) + diphosphate</text>
        <dbReference type="Rhea" id="RHEA:22508"/>
        <dbReference type="Rhea" id="RHEA-COMP:17339"/>
        <dbReference type="Rhea" id="RHEA-COMP:17340"/>
        <dbReference type="ChEBI" id="CHEBI:33019"/>
        <dbReference type="ChEBI" id="CHEBI:61560"/>
        <dbReference type="ChEBI" id="CHEBI:173112"/>
        <dbReference type="EC" id="2.7.7.7"/>
    </reaction>
</comment>
<feature type="region of interest" description="Disordered" evidence="6">
    <location>
        <begin position="244"/>
        <end position="272"/>
    </location>
</feature>
<dbReference type="EnsemblProtists" id="EOD25570">
    <property type="protein sequence ID" value="EOD25570"/>
    <property type="gene ID" value="EMIHUDRAFT_237588"/>
</dbReference>
<evidence type="ECO:0000256" key="3">
    <source>
        <dbReference type="ARBA" id="ARBA00022695"/>
    </source>
</evidence>
<dbReference type="GO" id="GO:0003677">
    <property type="term" value="F:DNA binding"/>
    <property type="evidence" value="ECO:0007669"/>
    <property type="project" value="UniProtKB-UniRule"/>
</dbReference>
<dbReference type="eggNOG" id="KOG2534">
    <property type="taxonomic scope" value="Eukaryota"/>
</dbReference>
<evidence type="ECO:0000256" key="4">
    <source>
        <dbReference type="ARBA" id="ARBA00022705"/>
    </source>
</evidence>
<sequence>MGVLKNSEAARVCLHFHDDIAQRIPRAEAEACVALLKRACAAVYGENAVEVWGPCGSYRRGAASSHDLDVIISEEDGGGAVPLLPLLEHLEKRGFLAAHLQVPWSNNEVPGRKAAHSAPPPAKHRRGDVGYAVAAESKGDGRKARRAERPQTYMGSYARCQLPFALIYFTGGTHFNRSLRLLAKELGYTLSDQGLAQCKRSGDNNSGPRVWTGPSLAAATEEEVFAALGVPYCAPECRDDARLAALGPMPSPAAEPEPEDADSGDELERYEV</sequence>
<reference evidence="9" key="2">
    <citation type="submission" date="2024-10" db="UniProtKB">
        <authorList>
            <consortium name="EnsemblProtists"/>
        </authorList>
    </citation>
    <scope>IDENTIFICATION</scope>
</reference>
<dbReference type="GO" id="GO:0006303">
    <property type="term" value="P:double-strand break repair via nonhomologous end joining"/>
    <property type="evidence" value="ECO:0007669"/>
    <property type="project" value="TreeGrafter"/>
</dbReference>
<dbReference type="InterPro" id="IPR028207">
    <property type="entry name" value="DNA_pol_B_palm_palm"/>
</dbReference>
<dbReference type="Pfam" id="PF14791">
    <property type="entry name" value="DNA_pol_B_thumb"/>
    <property type="match status" value="1"/>
</dbReference>
<dbReference type="InterPro" id="IPR002008">
    <property type="entry name" value="DNA_pol_X_beta-like"/>
</dbReference>
<dbReference type="InterPro" id="IPR043519">
    <property type="entry name" value="NT_sf"/>
</dbReference>
<evidence type="ECO:0000259" key="7">
    <source>
        <dbReference type="Pfam" id="PF14791"/>
    </source>
</evidence>
<comment type="function">
    <text evidence="5">DNA polymerase that functions in several pathways of DNA repair. Involved in base excision repair (BER) responsible for repair of lesions that give rise to abasic (AP) sites in DNA. Also contributes to DNA double-strand break repair by non-homologous end joining and homologous recombination. Has both template-dependent and template-independent (terminal transferase) DNA polymerase activities. Has also a 5'-deoxyribose-5-phosphate lyase (dRP lyase) activity.</text>
</comment>
<feature type="compositionally biased region" description="Acidic residues" evidence="6">
    <location>
        <begin position="256"/>
        <end position="265"/>
    </location>
</feature>
<feature type="domain" description="DNA polymerase beta thumb" evidence="7">
    <location>
        <begin position="165"/>
        <end position="238"/>
    </location>
</feature>
<protein>
    <recommendedName>
        <fullName evidence="5">DNA polymerase</fullName>
        <ecNumber evidence="5">2.7.7.7</ecNumber>
    </recommendedName>
</protein>
<dbReference type="InterPro" id="IPR022312">
    <property type="entry name" value="DNA_pol_X"/>
</dbReference>
<dbReference type="KEGG" id="ehx:EMIHUDRAFT_237588"/>
<keyword evidence="10" id="KW-1185">Reference proteome</keyword>
<dbReference type="PANTHER" id="PTHR11276">
    <property type="entry name" value="DNA POLYMERASE TYPE-X FAMILY MEMBER"/>
    <property type="match status" value="1"/>
</dbReference>
<evidence type="ECO:0000256" key="1">
    <source>
        <dbReference type="ARBA" id="ARBA00022634"/>
    </source>
</evidence>
<dbReference type="SUPFAM" id="SSF81301">
    <property type="entry name" value="Nucleotidyltransferase"/>
    <property type="match status" value="1"/>
</dbReference>
<organism evidence="9 10">
    <name type="scientific">Emiliania huxleyi (strain CCMP1516)</name>
    <dbReference type="NCBI Taxonomy" id="280463"/>
    <lineage>
        <taxon>Eukaryota</taxon>
        <taxon>Haptista</taxon>
        <taxon>Haptophyta</taxon>
        <taxon>Prymnesiophyceae</taxon>
        <taxon>Isochrysidales</taxon>
        <taxon>Noelaerhabdaceae</taxon>
        <taxon>Emiliania</taxon>
    </lineage>
</organism>
<dbReference type="EnsemblProtists" id="EOD11882">
    <property type="protein sequence ID" value="EOD11882"/>
    <property type="gene ID" value="EMIHUDRAFT_214242"/>
</dbReference>
<keyword evidence="1" id="KW-0237">DNA synthesis</keyword>
<keyword evidence="5" id="KW-0539">Nucleus</keyword>